<protein>
    <submittedName>
        <fullName evidence="4">Uncharacterized protein</fullName>
    </submittedName>
</protein>
<feature type="coiled-coil region" evidence="1">
    <location>
        <begin position="13"/>
        <end position="40"/>
    </location>
</feature>
<dbReference type="OrthoDB" id="4835412at2759"/>
<evidence type="ECO:0000313" key="3">
    <source>
        <dbReference type="EMBL" id="KXX78820.1"/>
    </source>
</evidence>
<accession>A0A175WEE9</accession>
<feature type="compositionally biased region" description="Polar residues" evidence="2">
    <location>
        <begin position="794"/>
        <end position="805"/>
    </location>
</feature>
<feature type="region of interest" description="Disordered" evidence="2">
    <location>
        <begin position="232"/>
        <end position="289"/>
    </location>
</feature>
<feature type="compositionally biased region" description="Low complexity" evidence="2">
    <location>
        <begin position="968"/>
        <end position="1009"/>
    </location>
</feature>
<reference evidence="4" key="1">
    <citation type="submission" date="2015-06" db="EMBL/GenBank/DDBJ databases">
        <authorList>
            <person name="Hoefler B.C."/>
            <person name="Straight P.D."/>
        </authorList>
    </citation>
    <scope>NUCLEOTIDE SEQUENCE [LARGE SCALE GENOMIC DNA]</scope>
    <source>
        <strain evidence="4">Mm55</strain>
    </source>
</reference>
<organism evidence="4 5">
    <name type="scientific">Madurella mycetomatis</name>
    <dbReference type="NCBI Taxonomy" id="100816"/>
    <lineage>
        <taxon>Eukaryota</taxon>
        <taxon>Fungi</taxon>
        <taxon>Dikarya</taxon>
        <taxon>Ascomycota</taxon>
        <taxon>Pezizomycotina</taxon>
        <taxon>Sordariomycetes</taxon>
        <taxon>Sordariomycetidae</taxon>
        <taxon>Sordariales</taxon>
        <taxon>Sordariales incertae sedis</taxon>
        <taxon>Madurella</taxon>
    </lineage>
</organism>
<feature type="region of interest" description="Disordered" evidence="2">
    <location>
        <begin position="88"/>
        <end position="107"/>
    </location>
</feature>
<proteinExistence type="predicted"/>
<comment type="caution">
    <text evidence="4">The sequence shown here is derived from an EMBL/GenBank/DDBJ whole genome shotgun (WGS) entry which is preliminary data.</text>
</comment>
<dbReference type="VEuPathDB" id="FungiDB:MMYC01_200950"/>
<keyword evidence="1" id="KW-0175">Coiled coil</keyword>
<feature type="region of interest" description="Disordered" evidence="2">
    <location>
        <begin position="142"/>
        <end position="217"/>
    </location>
</feature>
<gene>
    <name evidence="4" type="ORF">MMYC01_200950</name>
    <name evidence="3" type="ORF">MMYC01_205658</name>
</gene>
<evidence type="ECO:0000256" key="1">
    <source>
        <dbReference type="SAM" id="Coils"/>
    </source>
</evidence>
<evidence type="ECO:0000313" key="5">
    <source>
        <dbReference type="Proteomes" id="UP000078237"/>
    </source>
</evidence>
<evidence type="ECO:0000256" key="2">
    <source>
        <dbReference type="SAM" id="MobiDB-lite"/>
    </source>
</evidence>
<feature type="compositionally biased region" description="Basic and acidic residues" evidence="2">
    <location>
        <begin position="633"/>
        <end position="655"/>
    </location>
</feature>
<evidence type="ECO:0000313" key="4">
    <source>
        <dbReference type="EMBL" id="KXX82158.1"/>
    </source>
</evidence>
<feature type="region of interest" description="Disordered" evidence="2">
    <location>
        <begin position="615"/>
        <end position="700"/>
    </location>
</feature>
<name>A0A175WEE9_9PEZI</name>
<feature type="compositionally biased region" description="Basic and acidic residues" evidence="2">
    <location>
        <begin position="665"/>
        <end position="675"/>
    </location>
</feature>
<sequence>MTATSRHSLLPETALAESRYAVMRRRLDELERQFNREELDEKAEFDDKLKAIDAQFKSQQDDIASLSSPLRETFKKVLEENRTLQVNELNRTRQQQKHARKEKYEGARQKVMAEEFAAITALMTAGVTGAAEARFAVQGPALTEVSPRPRTDASPRQVPATSETKKPDPSEDSISEDTRASSPDSIIVHTRDLRTKEPASSVRPLEQLSAGEPPLSAGRYEQSFVDAETVVEPELQLSADNQLKRKADSELNEQSPSPIPTKRSKAENMSGSDGIHSDQPKLGSSHEPTARRTITFTEVYRDPQYNHIIVQYPGASGNFYILRCDEHGVHFGEHPLRGAAKHLAGAQHGRMTKAHSTAIEMLGHLVVDCTPELADRNNAKVMAAFKAGYKVFNANNLSQAKRAEMGFPPLDSPSIQKAAAQRLGIQEGQSGSPARSRKPFTGITDPVSCKFYLGSSPQEGIQCPVLILPWGSLAPVGVEGVLADTGIFGERQDMPKPPKCYTYDRVNGQITSIRGWASGYEDGGPLVRKREFPVLCVDSPDFRYWRVGWVEASGLSPLNFQDPGSERIPFFHAARDYYIRRVRRYAEERRVTTRLGPATLPSSLTKYIIIATPQRADLNHRRPPTTGAEAEDVEMRDAGTPHHDYSERDGNRDSASKALTGSEVDMTRTDTDSRRTSVPNRDGLHGEPSPEDGNASRIAPGPTAAVQTLASHARLIAAQALSLQPTSQNGFKAINSGTNASVSRSASASLEPPSRTGSVSSTSGGHRHVEKIHAQSGSTSQDCITPLTVLSEAQSTSSVQQQDHATSPAEAPVRKPSPASLENILQGFPSETSGVPRREPQPQNRSTIQTTTPPPPALFATVDPQPHRDSRAGSAPVAQSRDVEEDKRRAESASAAPSPSPSRDATPHLPPPEPTRGQETQGPQPIEVARPANGWPQVLHHAISTPLPTPTQSVFNTRANSPVQQAKSKPATPISTPAATTKPNTPTQPGTPNTLPNATTMTTTTTISPGTGDVFDIASFKEDDVEVFSAKATSHFLRLVEDTESGVFRSAADAPVALAIDPRRVLAVERAASQTGAVCVAKVVYAPHPAEGEKEGERTQGQVQAQGQTQTQTLTLVFETARSTASGTQNGAVHARRFCRRLQSWNRDVVIGSLTGALG</sequence>
<dbReference type="STRING" id="100816.A0A175WEE9"/>
<dbReference type="AlphaFoldDB" id="A0A175WEE9"/>
<feature type="compositionally biased region" description="Low complexity" evidence="2">
    <location>
        <begin position="754"/>
        <end position="764"/>
    </location>
</feature>
<reference evidence="4 5" key="3">
    <citation type="submission" date="2016-01" db="EMBL/GenBank/DDBJ databases">
        <title>Madurella mycetomatis genome sequencing.</title>
        <authorList>
            <person name="Van De Sande W."/>
        </authorList>
    </citation>
    <scope>NUCLEOTIDE SEQUENCE [LARGE SCALE GENOMIC DNA]</scope>
    <source>
        <strain evidence="5">mm55</strain>
        <strain evidence="4">Mm55</strain>
    </source>
</reference>
<reference evidence="5" key="2">
    <citation type="submission" date="2015-06" db="EMBL/GenBank/DDBJ databases">
        <authorList>
            <person name="van de Sande W.W.J."/>
        </authorList>
    </citation>
    <scope>NUCLEOTIDE SEQUENCE [LARGE SCALE GENOMIC DNA]</scope>
    <source>
        <strain evidence="5">mm55</strain>
    </source>
</reference>
<dbReference type="Proteomes" id="UP000078237">
    <property type="component" value="Unassembled WGS sequence"/>
</dbReference>
<dbReference type="VEuPathDB" id="FungiDB:MMYC01_205658"/>
<dbReference type="EMBL" id="LCTW02000107">
    <property type="protein sequence ID" value="KXX78820.1"/>
    <property type="molecule type" value="Genomic_DNA"/>
</dbReference>
<feature type="compositionally biased region" description="Basic and acidic residues" evidence="2">
    <location>
        <begin position="881"/>
        <end position="891"/>
    </location>
</feature>
<keyword evidence="5" id="KW-1185">Reference proteome</keyword>
<feature type="region of interest" description="Disordered" evidence="2">
    <location>
        <begin position="743"/>
        <end position="781"/>
    </location>
</feature>
<feature type="region of interest" description="Disordered" evidence="2">
    <location>
        <begin position="794"/>
        <end position="930"/>
    </location>
</feature>
<dbReference type="EMBL" id="LCTW02000020">
    <property type="protein sequence ID" value="KXX82158.1"/>
    <property type="molecule type" value="Genomic_DNA"/>
</dbReference>
<feature type="region of interest" description="Disordered" evidence="2">
    <location>
        <begin position="960"/>
        <end position="1009"/>
    </location>
</feature>